<proteinExistence type="predicted"/>
<dbReference type="EMBL" id="GGEC01074259">
    <property type="protein sequence ID" value="MBX54743.1"/>
    <property type="molecule type" value="Transcribed_RNA"/>
</dbReference>
<reference evidence="1" key="1">
    <citation type="submission" date="2018-02" db="EMBL/GenBank/DDBJ databases">
        <title>Rhizophora mucronata_Transcriptome.</title>
        <authorList>
            <person name="Meera S.P."/>
            <person name="Sreeshan A."/>
            <person name="Augustine A."/>
        </authorList>
    </citation>
    <scope>NUCLEOTIDE SEQUENCE</scope>
    <source>
        <tissue evidence="1">Leaf</tissue>
    </source>
</reference>
<evidence type="ECO:0000313" key="1">
    <source>
        <dbReference type="EMBL" id="MBX54743.1"/>
    </source>
</evidence>
<organism evidence="1">
    <name type="scientific">Rhizophora mucronata</name>
    <name type="common">Asiatic mangrove</name>
    <dbReference type="NCBI Taxonomy" id="61149"/>
    <lineage>
        <taxon>Eukaryota</taxon>
        <taxon>Viridiplantae</taxon>
        <taxon>Streptophyta</taxon>
        <taxon>Embryophyta</taxon>
        <taxon>Tracheophyta</taxon>
        <taxon>Spermatophyta</taxon>
        <taxon>Magnoliopsida</taxon>
        <taxon>eudicotyledons</taxon>
        <taxon>Gunneridae</taxon>
        <taxon>Pentapetalae</taxon>
        <taxon>rosids</taxon>
        <taxon>fabids</taxon>
        <taxon>Malpighiales</taxon>
        <taxon>Rhizophoraceae</taxon>
        <taxon>Rhizophora</taxon>
    </lineage>
</organism>
<dbReference type="AlphaFoldDB" id="A0A2P2PJ34"/>
<protein>
    <submittedName>
        <fullName evidence="1">Uncharacterized protein</fullName>
    </submittedName>
</protein>
<sequence>MCVVYLITLLLCELHKINRKKQSEQVMSTLLCPKKNI</sequence>
<name>A0A2P2PJ34_RHIMU</name>
<accession>A0A2P2PJ34</accession>